<proteinExistence type="inferred from homology"/>
<dbReference type="InterPro" id="IPR050734">
    <property type="entry name" value="PIH1/Kintoun_subfamily"/>
</dbReference>
<dbReference type="GO" id="GO:1990904">
    <property type="term" value="C:ribonucleoprotein complex"/>
    <property type="evidence" value="ECO:0007669"/>
    <property type="project" value="TreeGrafter"/>
</dbReference>
<dbReference type="AlphaFoldDB" id="A0A2D0SW48"/>
<feature type="domain" description="PIH1D1/2/3 CS-like" evidence="4">
    <location>
        <begin position="251"/>
        <end position="322"/>
    </location>
</feature>
<dbReference type="OrthoDB" id="545063at2759"/>
<keyword evidence="5" id="KW-1185">Reference proteome</keyword>
<sequence length="323" mass="36757">MDISVCQNAALIHVNQFWSMLDDMAQNNPDEYKTFIERHMQASANCFSPPAPNSCLRALVQPHDEVLYVNVCGWKRVPAPASPTQPVPLCGGKLETFSEREENYHIVEVAFNPEVLQRAKKNPQEKEQIHLLALNFIQKQHKLSLSQHFTVMKAKLKGTVQDMKHRLMSLPHQTKSSTLNQDNPQTKPAQYLLHQICSLQIGEVTEEYSIQLNQGQEDKDKAKPGLIEVISSTEFVEPQQPKHQMTVCSLSSDSVRRIKLRVELPGISSVSQCQLSISQDDILLEVEQMYFLHLHFPEQVKEETCHATFNKKKHILTVTASVQ</sequence>
<dbReference type="GO" id="GO:0000492">
    <property type="term" value="P:box C/D snoRNP assembly"/>
    <property type="evidence" value="ECO:0007669"/>
    <property type="project" value="TreeGrafter"/>
</dbReference>
<name>A0A2D0SW48_ICTPU</name>
<evidence type="ECO:0000256" key="1">
    <source>
        <dbReference type="ARBA" id="ARBA00008511"/>
    </source>
</evidence>
<dbReference type="RefSeq" id="XP_017346741.1">
    <property type="nucleotide sequence ID" value="XM_017491252.3"/>
</dbReference>
<reference evidence="5" key="1">
    <citation type="journal article" date="2016" name="Nat. Commun.">
        <title>The channel catfish genome sequence provides insights into the evolution of scale formation in teleosts.</title>
        <authorList>
            <person name="Liu Z."/>
            <person name="Liu S."/>
            <person name="Yao J."/>
            <person name="Bao L."/>
            <person name="Zhang J."/>
            <person name="Li Y."/>
            <person name="Jiang C."/>
            <person name="Sun L."/>
            <person name="Wang R."/>
            <person name="Zhang Y."/>
            <person name="Zhou T."/>
            <person name="Zeng Q."/>
            <person name="Fu Q."/>
            <person name="Gao S."/>
            <person name="Li N."/>
            <person name="Koren S."/>
            <person name="Jiang Y."/>
            <person name="Zimin A."/>
            <person name="Xu P."/>
            <person name="Phillippy A.M."/>
            <person name="Geng X."/>
            <person name="Song L."/>
            <person name="Sun F."/>
            <person name="Li C."/>
            <person name="Wang X."/>
            <person name="Chen A."/>
            <person name="Jin Y."/>
            <person name="Yuan Z."/>
            <person name="Yang Y."/>
            <person name="Tan S."/>
            <person name="Peatman E."/>
            <person name="Lu J."/>
            <person name="Qin Z."/>
            <person name="Dunham R."/>
            <person name="Li Z."/>
            <person name="Sonstegard T."/>
            <person name="Feng J."/>
            <person name="Danzmann R.G."/>
            <person name="Schroeder S."/>
            <person name="Scheffler B."/>
            <person name="Duke M.V."/>
            <person name="Ballard L."/>
            <person name="Kucuktas H."/>
            <person name="Kaltenboeck L."/>
            <person name="Liu H."/>
            <person name="Armbruster J."/>
            <person name="Xie Y."/>
            <person name="Kirby M.L."/>
            <person name="Tian Y."/>
            <person name="Flanagan M.E."/>
            <person name="Mu W."/>
            <person name="Waldbieser G.C."/>
        </authorList>
    </citation>
    <scope>NUCLEOTIDE SEQUENCE [LARGE SCALE GENOMIC DNA]</scope>
    <source>
        <strain evidence="5">SDA103</strain>
    </source>
</reference>
<dbReference type="InterPro" id="IPR012981">
    <property type="entry name" value="PIH1_N"/>
</dbReference>
<dbReference type="STRING" id="7998.ENSIPUP00000019071"/>
<dbReference type="GeneID" id="108278099"/>
<gene>
    <name evidence="6" type="primary">pih1d2</name>
</gene>
<dbReference type="PANTHER" id="PTHR22997:SF6">
    <property type="entry name" value="PIH1 DOMAIN-CONTAINING PROTEIN 2"/>
    <property type="match status" value="1"/>
</dbReference>
<dbReference type="GO" id="GO:0097255">
    <property type="term" value="C:R2TP complex"/>
    <property type="evidence" value="ECO:0007669"/>
    <property type="project" value="TreeGrafter"/>
</dbReference>
<evidence type="ECO:0000313" key="5">
    <source>
        <dbReference type="Proteomes" id="UP000221080"/>
    </source>
</evidence>
<dbReference type="OMA" id="SCLCTEI"/>
<dbReference type="CTD" id="120379"/>
<dbReference type="GO" id="GO:0005737">
    <property type="term" value="C:cytoplasm"/>
    <property type="evidence" value="ECO:0007669"/>
    <property type="project" value="TreeGrafter"/>
</dbReference>
<dbReference type="Proteomes" id="UP000221080">
    <property type="component" value="Chromosome 17"/>
</dbReference>
<evidence type="ECO:0000256" key="2">
    <source>
        <dbReference type="ARBA" id="ARBA00040541"/>
    </source>
</evidence>
<organism evidence="5 6">
    <name type="scientific">Ictalurus punctatus</name>
    <name type="common">Channel catfish</name>
    <name type="synonym">Silurus punctatus</name>
    <dbReference type="NCBI Taxonomy" id="7998"/>
    <lineage>
        <taxon>Eukaryota</taxon>
        <taxon>Metazoa</taxon>
        <taxon>Chordata</taxon>
        <taxon>Craniata</taxon>
        <taxon>Vertebrata</taxon>
        <taxon>Euteleostomi</taxon>
        <taxon>Actinopterygii</taxon>
        <taxon>Neopterygii</taxon>
        <taxon>Teleostei</taxon>
        <taxon>Ostariophysi</taxon>
        <taxon>Siluriformes</taxon>
        <taxon>Ictaluridae</taxon>
        <taxon>Ictalurus</taxon>
    </lineage>
</organism>
<evidence type="ECO:0000259" key="4">
    <source>
        <dbReference type="Pfam" id="PF18201"/>
    </source>
</evidence>
<evidence type="ECO:0000313" key="6">
    <source>
        <dbReference type="RefSeq" id="XP_017346741.1"/>
    </source>
</evidence>
<protein>
    <recommendedName>
        <fullName evidence="2">PIH1 domain-containing protein 2</fullName>
    </recommendedName>
</protein>
<accession>A0A2D0SW48</accession>
<dbReference type="KEGG" id="ipu:108278099"/>
<dbReference type="Pfam" id="PF08190">
    <property type="entry name" value="PIH1"/>
    <property type="match status" value="1"/>
</dbReference>
<dbReference type="PANTHER" id="PTHR22997">
    <property type="entry name" value="PIH1 DOMAIN-CONTAINING PROTEIN 1"/>
    <property type="match status" value="1"/>
</dbReference>
<comment type="similarity">
    <text evidence="1">Belongs to the PIH1 family.</text>
</comment>
<dbReference type="Pfam" id="PF18201">
    <property type="entry name" value="PIH1_CS"/>
    <property type="match status" value="1"/>
</dbReference>
<reference evidence="6" key="2">
    <citation type="submission" date="2025-08" db="UniProtKB">
        <authorList>
            <consortium name="RefSeq"/>
        </authorList>
    </citation>
    <scope>IDENTIFICATION</scope>
    <source>
        <tissue evidence="6">Blood</tissue>
    </source>
</reference>
<evidence type="ECO:0000259" key="3">
    <source>
        <dbReference type="Pfam" id="PF08190"/>
    </source>
</evidence>
<dbReference type="GO" id="GO:0006364">
    <property type="term" value="P:rRNA processing"/>
    <property type="evidence" value="ECO:0007669"/>
    <property type="project" value="TreeGrafter"/>
</dbReference>
<dbReference type="InterPro" id="IPR041442">
    <property type="entry name" value="PIH1D1/2/3_CS-like"/>
</dbReference>
<feature type="domain" description="PIH1 N-terminal" evidence="3">
    <location>
        <begin position="46"/>
        <end position="164"/>
    </location>
</feature>